<name>A0AA35ZYP4_LACSI</name>
<reference evidence="2" key="1">
    <citation type="submission" date="2023-04" db="EMBL/GenBank/DDBJ databases">
        <authorList>
            <person name="Vijverberg K."/>
            <person name="Xiong W."/>
            <person name="Schranz E."/>
        </authorList>
    </citation>
    <scope>NUCLEOTIDE SEQUENCE</scope>
</reference>
<keyword evidence="3" id="KW-1185">Reference proteome</keyword>
<evidence type="ECO:0000313" key="3">
    <source>
        <dbReference type="Proteomes" id="UP001177003"/>
    </source>
</evidence>
<dbReference type="AlphaFoldDB" id="A0AA35ZYP4"/>
<keyword evidence="1" id="KW-0175">Coiled coil</keyword>
<dbReference type="Proteomes" id="UP001177003">
    <property type="component" value="Chromosome 9"/>
</dbReference>
<gene>
    <name evidence="2" type="ORF">LSALG_LOCUS39913</name>
</gene>
<proteinExistence type="predicted"/>
<evidence type="ECO:0000313" key="2">
    <source>
        <dbReference type="EMBL" id="CAI9301355.1"/>
    </source>
</evidence>
<dbReference type="EMBL" id="OX465085">
    <property type="protein sequence ID" value="CAI9301355.1"/>
    <property type="molecule type" value="Genomic_DNA"/>
</dbReference>
<feature type="coiled-coil region" evidence="1">
    <location>
        <begin position="40"/>
        <end position="88"/>
    </location>
</feature>
<sequence>MQDNLGILSFPVGSYIVATASRLRQSDSSSGELVLSKVERDELKVRLLELEGEKRSFEERYDVLAGEKASLQDQLEEEIARRKVVEEDLGWLLQKGIVRVVDKVVKSAEFSLGVRQIKMACVAIGVENGKQVILEQVVDRIVFREPDTTVEHAQVMHATVKIFHGDRLYLLHFPG</sequence>
<organism evidence="2 3">
    <name type="scientific">Lactuca saligna</name>
    <name type="common">Willowleaf lettuce</name>
    <dbReference type="NCBI Taxonomy" id="75948"/>
    <lineage>
        <taxon>Eukaryota</taxon>
        <taxon>Viridiplantae</taxon>
        <taxon>Streptophyta</taxon>
        <taxon>Embryophyta</taxon>
        <taxon>Tracheophyta</taxon>
        <taxon>Spermatophyta</taxon>
        <taxon>Magnoliopsida</taxon>
        <taxon>eudicotyledons</taxon>
        <taxon>Gunneridae</taxon>
        <taxon>Pentapetalae</taxon>
        <taxon>asterids</taxon>
        <taxon>campanulids</taxon>
        <taxon>Asterales</taxon>
        <taxon>Asteraceae</taxon>
        <taxon>Cichorioideae</taxon>
        <taxon>Cichorieae</taxon>
        <taxon>Lactucinae</taxon>
        <taxon>Lactuca</taxon>
    </lineage>
</organism>
<protein>
    <submittedName>
        <fullName evidence="2">Uncharacterized protein</fullName>
    </submittedName>
</protein>
<accession>A0AA35ZYP4</accession>
<evidence type="ECO:0000256" key="1">
    <source>
        <dbReference type="SAM" id="Coils"/>
    </source>
</evidence>